<evidence type="ECO:0000313" key="1">
    <source>
        <dbReference type="EMBL" id="SDI75658.1"/>
    </source>
</evidence>
<dbReference type="InterPro" id="IPR038056">
    <property type="entry name" value="YjbR-like_sf"/>
</dbReference>
<dbReference type="AlphaFoldDB" id="A0A1G8N657"/>
<accession>A0A1G8N657</accession>
<dbReference type="SUPFAM" id="SSF142906">
    <property type="entry name" value="YjbR-like"/>
    <property type="match status" value="1"/>
</dbReference>
<proteinExistence type="predicted"/>
<gene>
    <name evidence="1" type="ORF">SAMN05421846_11311</name>
</gene>
<dbReference type="Pfam" id="PF04237">
    <property type="entry name" value="YjbR"/>
    <property type="match status" value="1"/>
</dbReference>
<evidence type="ECO:0008006" key="3">
    <source>
        <dbReference type="Google" id="ProtNLM"/>
    </source>
</evidence>
<protein>
    <recommendedName>
        <fullName evidence="3">YjbR protein</fullName>
    </recommendedName>
</protein>
<dbReference type="InterPro" id="IPR058532">
    <property type="entry name" value="YjbR/MT2646/Rv2570-like"/>
</dbReference>
<name>A0A1G8N657_9FLAO</name>
<dbReference type="Proteomes" id="UP000198869">
    <property type="component" value="Unassembled WGS sequence"/>
</dbReference>
<sequence>MNHGKDMKNKIQHFDPKDFEAVKNIALNFPGAEESISHEGTPSVKVRGKLMCRLHDSGEFIPVRLDFEIRDHYLERYPEIFHLPDHFKPYPYLCMWTYHYDKKLLHEILELSWKGLATKKQISEYEAEKKNNGL</sequence>
<keyword evidence="2" id="KW-1185">Reference proteome</keyword>
<dbReference type="EMBL" id="FNDW01000013">
    <property type="protein sequence ID" value="SDI75658.1"/>
    <property type="molecule type" value="Genomic_DNA"/>
</dbReference>
<organism evidence="1 2">
    <name type="scientific">Chryseobacterium taeanense</name>
    <dbReference type="NCBI Taxonomy" id="311334"/>
    <lineage>
        <taxon>Bacteria</taxon>
        <taxon>Pseudomonadati</taxon>
        <taxon>Bacteroidota</taxon>
        <taxon>Flavobacteriia</taxon>
        <taxon>Flavobacteriales</taxon>
        <taxon>Weeksellaceae</taxon>
        <taxon>Chryseobacterium group</taxon>
        <taxon>Chryseobacterium</taxon>
    </lineage>
</organism>
<reference evidence="2" key="1">
    <citation type="submission" date="2016-10" db="EMBL/GenBank/DDBJ databases">
        <authorList>
            <person name="Varghese N."/>
            <person name="Submissions S."/>
        </authorList>
    </citation>
    <scope>NUCLEOTIDE SEQUENCE [LARGE SCALE GENOMIC DNA]</scope>
    <source>
        <strain evidence="2">DSM 17071</strain>
    </source>
</reference>
<dbReference type="OrthoDB" id="954305at2"/>
<evidence type="ECO:0000313" key="2">
    <source>
        <dbReference type="Proteomes" id="UP000198869"/>
    </source>
</evidence>